<keyword evidence="1" id="KW-0238">DNA-binding</keyword>
<organism evidence="3 4">
    <name type="scientific">Cryptosporangium japonicum</name>
    <dbReference type="NCBI Taxonomy" id="80872"/>
    <lineage>
        <taxon>Bacteria</taxon>
        <taxon>Bacillati</taxon>
        <taxon>Actinomycetota</taxon>
        <taxon>Actinomycetes</taxon>
        <taxon>Cryptosporangiales</taxon>
        <taxon>Cryptosporangiaceae</taxon>
        <taxon>Cryptosporangium</taxon>
    </lineage>
</organism>
<dbReference type="InterPro" id="IPR050807">
    <property type="entry name" value="TransReg_Diox_bact_type"/>
</dbReference>
<reference evidence="3 4" key="1">
    <citation type="journal article" date="2019" name="Int. J. Syst. Evol. Microbiol.">
        <title>The Global Catalogue of Microorganisms (GCM) 10K type strain sequencing project: providing services to taxonomists for standard genome sequencing and annotation.</title>
        <authorList>
            <consortium name="The Broad Institute Genomics Platform"/>
            <consortium name="The Broad Institute Genome Sequencing Center for Infectious Disease"/>
            <person name="Wu L."/>
            <person name="Ma J."/>
        </authorList>
    </citation>
    <scope>NUCLEOTIDE SEQUENCE [LARGE SCALE GENOMIC DNA]</scope>
    <source>
        <strain evidence="3 4">JCM 10425</strain>
    </source>
</reference>
<dbReference type="InterPro" id="IPR010982">
    <property type="entry name" value="Lambda_DNA-bd_dom_sf"/>
</dbReference>
<name>A0ABN0V0I2_9ACTN</name>
<dbReference type="SUPFAM" id="SSF47413">
    <property type="entry name" value="lambda repressor-like DNA-binding domains"/>
    <property type="match status" value="1"/>
</dbReference>
<feature type="domain" description="HTH cro/C1-type" evidence="2">
    <location>
        <begin position="16"/>
        <end position="70"/>
    </location>
</feature>
<dbReference type="PROSITE" id="PS50943">
    <property type="entry name" value="HTH_CROC1"/>
    <property type="match status" value="1"/>
</dbReference>
<proteinExistence type="predicted"/>
<dbReference type="InterPro" id="IPR013096">
    <property type="entry name" value="Cupin_2"/>
</dbReference>
<dbReference type="Proteomes" id="UP001500967">
    <property type="component" value="Unassembled WGS sequence"/>
</dbReference>
<dbReference type="EMBL" id="BAAAGX010000028">
    <property type="protein sequence ID" value="GAA0269238.1"/>
    <property type="molecule type" value="Genomic_DNA"/>
</dbReference>
<gene>
    <name evidence="3" type="ORF">GCM10009539_65480</name>
</gene>
<accession>A0ABN0V0I2</accession>
<evidence type="ECO:0000313" key="4">
    <source>
        <dbReference type="Proteomes" id="UP001500967"/>
    </source>
</evidence>
<dbReference type="CDD" id="cd00093">
    <property type="entry name" value="HTH_XRE"/>
    <property type="match status" value="1"/>
</dbReference>
<evidence type="ECO:0000256" key="1">
    <source>
        <dbReference type="ARBA" id="ARBA00023125"/>
    </source>
</evidence>
<keyword evidence="4" id="KW-1185">Reference proteome</keyword>
<dbReference type="Pfam" id="PF01381">
    <property type="entry name" value="HTH_3"/>
    <property type="match status" value="1"/>
</dbReference>
<dbReference type="PANTHER" id="PTHR46797">
    <property type="entry name" value="HTH-TYPE TRANSCRIPTIONAL REGULATOR"/>
    <property type="match status" value="1"/>
</dbReference>
<comment type="caution">
    <text evidence="3">The sequence shown here is derived from an EMBL/GenBank/DDBJ whole genome shotgun (WGS) entry which is preliminary data.</text>
</comment>
<dbReference type="SMART" id="SM00530">
    <property type="entry name" value="HTH_XRE"/>
    <property type="match status" value="1"/>
</dbReference>
<dbReference type="InterPro" id="IPR011051">
    <property type="entry name" value="RmlC_Cupin_sf"/>
</dbReference>
<dbReference type="InterPro" id="IPR001387">
    <property type="entry name" value="Cro/C1-type_HTH"/>
</dbReference>
<dbReference type="CDD" id="cd02209">
    <property type="entry name" value="cupin_XRE_C"/>
    <property type="match status" value="1"/>
</dbReference>
<protein>
    <submittedName>
        <fullName evidence="3">XRE family transcriptional regulator</fullName>
    </submittedName>
</protein>
<dbReference type="Pfam" id="PF07883">
    <property type="entry name" value="Cupin_2"/>
    <property type="match status" value="1"/>
</dbReference>
<dbReference type="Gene3D" id="2.60.120.10">
    <property type="entry name" value="Jelly Rolls"/>
    <property type="match status" value="1"/>
</dbReference>
<sequence>MRRQAEPEARALGAAIRRRRRSLGMTLVQVAAVTGLSHPFLSQLERGRTRGSMRSLFLVAEALRTSQQALLAEAQPVPDGAEPVVLTVNDTTSIPVDAGSARLLVEAPGQFAVTEFRLRPQEFSEFYVHEHAELVYVASGTVEAQVRSGSEPHVLGPRDVLRIPGSVPHRWRAFGAAEAVVLVTHTFAS</sequence>
<evidence type="ECO:0000259" key="2">
    <source>
        <dbReference type="PROSITE" id="PS50943"/>
    </source>
</evidence>
<dbReference type="SUPFAM" id="SSF51182">
    <property type="entry name" value="RmlC-like cupins"/>
    <property type="match status" value="1"/>
</dbReference>
<dbReference type="InterPro" id="IPR014710">
    <property type="entry name" value="RmlC-like_jellyroll"/>
</dbReference>
<dbReference type="Gene3D" id="1.10.260.40">
    <property type="entry name" value="lambda repressor-like DNA-binding domains"/>
    <property type="match status" value="1"/>
</dbReference>
<dbReference type="PANTHER" id="PTHR46797:SF1">
    <property type="entry name" value="METHYLPHOSPHONATE SYNTHASE"/>
    <property type="match status" value="1"/>
</dbReference>
<evidence type="ECO:0000313" key="3">
    <source>
        <dbReference type="EMBL" id="GAA0269238.1"/>
    </source>
</evidence>